<organism evidence="5 6">
    <name type="scientific">Kushneria phosphatilytica</name>
    <dbReference type="NCBI Taxonomy" id="657387"/>
    <lineage>
        <taxon>Bacteria</taxon>
        <taxon>Pseudomonadati</taxon>
        <taxon>Pseudomonadota</taxon>
        <taxon>Gammaproteobacteria</taxon>
        <taxon>Oceanospirillales</taxon>
        <taxon>Halomonadaceae</taxon>
        <taxon>Kushneria</taxon>
    </lineage>
</organism>
<dbReference type="Proteomes" id="UP000322553">
    <property type="component" value="Chromosome"/>
</dbReference>
<dbReference type="Pfam" id="PF01817">
    <property type="entry name" value="CM_2"/>
    <property type="match status" value="1"/>
</dbReference>
<proteinExistence type="predicted"/>
<dbReference type="OrthoDB" id="3233357at2"/>
<name>A0A5C1A0I5_9GAMM</name>
<evidence type="ECO:0000256" key="2">
    <source>
        <dbReference type="ARBA" id="ARBA00023235"/>
    </source>
</evidence>
<dbReference type="EC" id="5.4.99.5" evidence="1"/>
<sequence>MAPKVPTRCSGATAVNGTRLVKSPAPARRRSPVDSDASEFLARRAELSEVHHCQSLEEVRQHINRIDHEIVALIAERGQYVDQAAGFKRDEQEVKAPQRVEHVIARVRTIAGEQQADPEVVEKVYRAMISAFIEAEMRTHQGHND</sequence>
<reference evidence="5 6" key="1">
    <citation type="submission" date="2019-08" db="EMBL/GenBank/DDBJ databases">
        <title>Complete genome sequence of Kushneria sp. YCWA18, a halophilic phosphate-solubilizing bacterium isolated from Daqiao saltern in China.</title>
        <authorList>
            <person name="Du G.-X."/>
            <person name="Qu L.-Y."/>
        </authorList>
    </citation>
    <scope>NUCLEOTIDE SEQUENCE [LARGE SCALE GENOMIC DNA]</scope>
    <source>
        <strain evidence="5 6">YCWA18</strain>
    </source>
</reference>
<dbReference type="KEGG" id="kuy:FY550_12705"/>
<dbReference type="PANTHER" id="PTHR38041">
    <property type="entry name" value="CHORISMATE MUTASE"/>
    <property type="match status" value="1"/>
</dbReference>
<evidence type="ECO:0000313" key="6">
    <source>
        <dbReference type="Proteomes" id="UP000322553"/>
    </source>
</evidence>
<evidence type="ECO:0000256" key="3">
    <source>
        <dbReference type="SAM" id="MobiDB-lite"/>
    </source>
</evidence>
<evidence type="ECO:0000256" key="1">
    <source>
        <dbReference type="ARBA" id="ARBA00012404"/>
    </source>
</evidence>
<dbReference type="SUPFAM" id="SSF48600">
    <property type="entry name" value="Chorismate mutase II"/>
    <property type="match status" value="1"/>
</dbReference>
<feature type="region of interest" description="Disordered" evidence="3">
    <location>
        <begin position="1"/>
        <end position="36"/>
    </location>
</feature>
<dbReference type="PANTHER" id="PTHR38041:SF1">
    <property type="entry name" value="CHORISMATE MUTASE"/>
    <property type="match status" value="1"/>
</dbReference>
<dbReference type="GO" id="GO:0046417">
    <property type="term" value="P:chorismate metabolic process"/>
    <property type="evidence" value="ECO:0007669"/>
    <property type="project" value="InterPro"/>
</dbReference>
<dbReference type="PROSITE" id="PS51168">
    <property type="entry name" value="CHORISMATE_MUT_2"/>
    <property type="match status" value="1"/>
</dbReference>
<feature type="domain" description="Chorismate mutase" evidence="4">
    <location>
        <begin position="50"/>
        <end position="140"/>
    </location>
</feature>
<evidence type="ECO:0000259" key="4">
    <source>
        <dbReference type="PROSITE" id="PS51168"/>
    </source>
</evidence>
<dbReference type="InterPro" id="IPR036263">
    <property type="entry name" value="Chorismate_II_sf"/>
</dbReference>
<keyword evidence="6" id="KW-1185">Reference proteome</keyword>
<dbReference type="SMART" id="SM00830">
    <property type="entry name" value="CM_2"/>
    <property type="match status" value="1"/>
</dbReference>
<accession>A0A5C1A0I5</accession>
<dbReference type="EMBL" id="CP043420">
    <property type="protein sequence ID" value="QEL11911.1"/>
    <property type="molecule type" value="Genomic_DNA"/>
</dbReference>
<dbReference type="GO" id="GO:0004106">
    <property type="term" value="F:chorismate mutase activity"/>
    <property type="evidence" value="ECO:0007669"/>
    <property type="project" value="UniProtKB-EC"/>
</dbReference>
<keyword evidence="2" id="KW-0413">Isomerase</keyword>
<dbReference type="InterPro" id="IPR002701">
    <property type="entry name" value="CM_II_prokaryot"/>
</dbReference>
<dbReference type="InterPro" id="IPR036979">
    <property type="entry name" value="CM_dom_sf"/>
</dbReference>
<gene>
    <name evidence="5" type="ORF">FY550_12705</name>
</gene>
<dbReference type="GO" id="GO:0009697">
    <property type="term" value="P:salicylic acid biosynthetic process"/>
    <property type="evidence" value="ECO:0007669"/>
    <property type="project" value="TreeGrafter"/>
</dbReference>
<evidence type="ECO:0000313" key="5">
    <source>
        <dbReference type="EMBL" id="QEL11911.1"/>
    </source>
</evidence>
<dbReference type="InterPro" id="IPR051331">
    <property type="entry name" value="Chorismate_mutase-related"/>
</dbReference>
<protein>
    <recommendedName>
        <fullName evidence="1">chorismate mutase</fullName>
        <ecNumber evidence="1">5.4.99.5</ecNumber>
    </recommendedName>
</protein>
<dbReference type="Gene3D" id="1.20.59.10">
    <property type="entry name" value="Chorismate mutase"/>
    <property type="match status" value="1"/>
</dbReference>
<dbReference type="AlphaFoldDB" id="A0A5C1A0I5"/>